<dbReference type="Gene3D" id="3.30.530.20">
    <property type="match status" value="1"/>
</dbReference>
<dbReference type="CDD" id="cd07817">
    <property type="entry name" value="SRPBCC_8"/>
    <property type="match status" value="1"/>
</dbReference>
<protein>
    <recommendedName>
        <fullName evidence="4">SHSP domain-containing protein</fullName>
    </recommendedName>
</protein>
<dbReference type="EMBL" id="LSTO01000001">
    <property type="protein sequence ID" value="OWW19768.1"/>
    <property type="molecule type" value="Genomic_DNA"/>
</dbReference>
<dbReference type="Proteomes" id="UP000197535">
    <property type="component" value="Unassembled WGS sequence"/>
</dbReference>
<dbReference type="AlphaFoldDB" id="A0A254TJ86"/>
<proteinExistence type="inferred from homology"/>
<dbReference type="PROSITE" id="PS01031">
    <property type="entry name" value="SHSP"/>
    <property type="match status" value="1"/>
</dbReference>
<reference evidence="5 6" key="1">
    <citation type="submission" date="2016-02" db="EMBL/GenBank/DDBJ databases">
        <authorList>
            <person name="Wen L."/>
            <person name="He K."/>
            <person name="Yang H."/>
        </authorList>
    </citation>
    <scope>NUCLEOTIDE SEQUENCE [LARGE SCALE GENOMIC DNA]</scope>
    <source>
        <strain evidence="5 6">TSA40</strain>
    </source>
</reference>
<dbReference type="Gene3D" id="2.60.40.790">
    <property type="match status" value="1"/>
</dbReference>
<dbReference type="InterPro" id="IPR047137">
    <property type="entry name" value="ORF3"/>
</dbReference>
<evidence type="ECO:0000256" key="2">
    <source>
        <dbReference type="PROSITE-ProRule" id="PRU00285"/>
    </source>
</evidence>
<evidence type="ECO:0000256" key="3">
    <source>
        <dbReference type="RuleBase" id="RU003616"/>
    </source>
</evidence>
<comment type="caution">
    <text evidence="5">The sequence shown here is derived from an EMBL/GenBank/DDBJ whole genome shotgun (WGS) entry which is preliminary data.</text>
</comment>
<dbReference type="RefSeq" id="WP_088706674.1">
    <property type="nucleotide sequence ID" value="NZ_LSTO01000001.1"/>
</dbReference>
<dbReference type="SUPFAM" id="SSF49764">
    <property type="entry name" value="HSP20-like chaperones"/>
    <property type="match status" value="1"/>
</dbReference>
<comment type="similarity">
    <text evidence="2 3">Belongs to the small heat shock protein (HSP20) family.</text>
</comment>
<dbReference type="CDD" id="cd06464">
    <property type="entry name" value="ACD_sHsps-like"/>
    <property type="match status" value="1"/>
</dbReference>
<comment type="similarity">
    <text evidence="1">Belongs to the ribosome association toxin RatA family.</text>
</comment>
<dbReference type="InterPro" id="IPR023393">
    <property type="entry name" value="START-like_dom_sf"/>
</dbReference>
<dbReference type="InterPro" id="IPR008978">
    <property type="entry name" value="HSP20-like_chaperone"/>
</dbReference>
<dbReference type="PANTHER" id="PTHR33824:SF7">
    <property type="entry name" value="POLYKETIDE CYCLASE_DEHYDRASE AND LIPID TRANSPORT SUPERFAMILY PROTEIN"/>
    <property type="match status" value="1"/>
</dbReference>
<dbReference type="SUPFAM" id="SSF55961">
    <property type="entry name" value="Bet v1-like"/>
    <property type="match status" value="1"/>
</dbReference>
<evidence type="ECO:0000259" key="4">
    <source>
        <dbReference type="PROSITE" id="PS01031"/>
    </source>
</evidence>
<organism evidence="5 6">
    <name type="scientific">Noviherbaspirillum denitrificans</name>
    <dbReference type="NCBI Taxonomy" id="1968433"/>
    <lineage>
        <taxon>Bacteria</taxon>
        <taxon>Pseudomonadati</taxon>
        <taxon>Pseudomonadota</taxon>
        <taxon>Betaproteobacteria</taxon>
        <taxon>Burkholderiales</taxon>
        <taxon>Oxalobacteraceae</taxon>
        <taxon>Noviherbaspirillum</taxon>
    </lineage>
</organism>
<gene>
    <name evidence="5" type="ORF">AYR66_09895</name>
</gene>
<dbReference type="Pfam" id="PF03364">
    <property type="entry name" value="Polyketide_cyc"/>
    <property type="match status" value="1"/>
</dbReference>
<keyword evidence="6" id="KW-1185">Reference proteome</keyword>
<dbReference type="PANTHER" id="PTHR33824">
    <property type="entry name" value="POLYKETIDE CYCLASE/DEHYDRASE AND LIPID TRANSPORT SUPERFAMILY PROTEIN"/>
    <property type="match status" value="1"/>
</dbReference>
<accession>A0A254TJ86</accession>
<dbReference type="OrthoDB" id="3695445at2"/>
<dbReference type="Pfam" id="PF00011">
    <property type="entry name" value="HSP20"/>
    <property type="match status" value="1"/>
</dbReference>
<dbReference type="InterPro" id="IPR005031">
    <property type="entry name" value="COQ10_START"/>
</dbReference>
<evidence type="ECO:0000313" key="6">
    <source>
        <dbReference type="Proteomes" id="UP000197535"/>
    </source>
</evidence>
<sequence>MARIEQSIEINVPVSTAYRQLTKFEQYPRFMEDVEEVRQLDDTHLHWHTKAGNLDMEWDAEITQQVPDRCIAWRNINGPRYEGKIELRPTERDRTEVRLTMECDPKQQVLVQHGDAQKAIADRTEHDLARFKKFIEKLGRESHDWLGKIRDAEPLTTDAGATQMAREEASRQGEQHGRAASAFESWQATLRSGWMPGMMHAWTDPLAAMRRATEDMDRMIERMMGSMTGAGAAPATGRWSPPVEVAQRDGKFIVCAELAGLSRDDVSVEVSGDRLTIEGERRQEPPRGPQEHRRSERAYGRFCRVISLPAGAQGEAASASLQDGLLEVTIPVRDGGGRSRRIEIRGKYER</sequence>
<name>A0A254TJ86_9BURK</name>
<dbReference type="InterPro" id="IPR002068">
    <property type="entry name" value="A-crystallin/Hsp20_dom"/>
</dbReference>
<evidence type="ECO:0000313" key="5">
    <source>
        <dbReference type="EMBL" id="OWW19768.1"/>
    </source>
</evidence>
<evidence type="ECO:0000256" key="1">
    <source>
        <dbReference type="ARBA" id="ARBA00008918"/>
    </source>
</evidence>
<feature type="domain" description="SHSP" evidence="4">
    <location>
        <begin position="234"/>
        <end position="347"/>
    </location>
</feature>